<dbReference type="Pfam" id="PF00617">
    <property type="entry name" value="RasGEF"/>
    <property type="match status" value="1"/>
</dbReference>
<gene>
    <name evidence="5" type="primary">RAPGEF3</name>
    <name evidence="5" type="ORF">BGW38_009908</name>
</gene>
<name>A0A9P6F1C7_9FUNG</name>
<dbReference type="GO" id="GO:0005886">
    <property type="term" value="C:plasma membrane"/>
    <property type="evidence" value="ECO:0007669"/>
    <property type="project" value="TreeGrafter"/>
</dbReference>
<dbReference type="EMBL" id="JAABOA010007594">
    <property type="protein sequence ID" value="KAF9539850.1"/>
    <property type="molecule type" value="Genomic_DNA"/>
</dbReference>
<dbReference type="SUPFAM" id="SSF48366">
    <property type="entry name" value="Ras GEF"/>
    <property type="match status" value="1"/>
</dbReference>
<evidence type="ECO:0000256" key="3">
    <source>
        <dbReference type="SAM" id="MobiDB-lite"/>
    </source>
</evidence>
<organism evidence="5 6">
    <name type="scientific">Lunasporangiospora selenospora</name>
    <dbReference type="NCBI Taxonomy" id="979761"/>
    <lineage>
        <taxon>Eukaryota</taxon>
        <taxon>Fungi</taxon>
        <taxon>Fungi incertae sedis</taxon>
        <taxon>Mucoromycota</taxon>
        <taxon>Mortierellomycotina</taxon>
        <taxon>Mortierellomycetes</taxon>
        <taxon>Mortierellales</taxon>
        <taxon>Mortierellaceae</taxon>
        <taxon>Lunasporangiospora</taxon>
    </lineage>
</organism>
<comment type="caution">
    <text evidence="5">The sequence shown here is derived from an EMBL/GenBank/DDBJ whole genome shotgun (WGS) entry which is preliminary data.</text>
</comment>
<evidence type="ECO:0000313" key="5">
    <source>
        <dbReference type="EMBL" id="KAF9539850.1"/>
    </source>
</evidence>
<dbReference type="Proteomes" id="UP000780801">
    <property type="component" value="Unassembled WGS sequence"/>
</dbReference>
<dbReference type="Gene3D" id="1.10.840.10">
    <property type="entry name" value="Ras guanine-nucleotide exchange factors catalytic domain"/>
    <property type="match status" value="1"/>
</dbReference>
<evidence type="ECO:0000313" key="6">
    <source>
        <dbReference type="Proteomes" id="UP000780801"/>
    </source>
</evidence>
<dbReference type="InterPro" id="IPR001895">
    <property type="entry name" value="RASGEF_cat_dom"/>
</dbReference>
<feature type="domain" description="Ras-GEF" evidence="4">
    <location>
        <begin position="1"/>
        <end position="151"/>
    </location>
</feature>
<dbReference type="InterPro" id="IPR008937">
    <property type="entry name" value="Ras-like_GEF"/>
</dbReference>
<feature type="region of interest" description="Disordered" evidence="3">
    <location>
        <begin position="55"/>
        <end position="111"/>
    </location>
</feature>
<dbReference type="GO" id="GO:0007265">
    <property type="term" value="P:Ras protein signal transduction"/>
    <property type="evidence" value="ECO:0007669"/>
    <property type="project" value="TreeGrafter"/>
</dbReference>
<reference evidence="5" key="1">
    <citation type="journal article" date="2020" name="Fungal Divers.">
        <title>Resolving the Mortierellaceae phylogeny through synthesis of multi-gene phylogenetics and phylogenomics.</title>
        <authorList>
            <person name="Vandepol N."/>
            <person name="Liber J."/>
            <person name="Desiro A."/>
            <person name="Na H."/>
            <person name="Kennedy M."/>
            <person name="Barry K."/>
            <person name="Grigoriev I.V."/>
            <person name="Miller A.N."/>
            <person name="O'Donnell K."/>
            <person name="Stajich J.E."/>
            <person name="Bonito G."/>
        </authorList>
    </citation>
    <scope>NUCLEOTIDE SEQUENCE</scope>
    <source>
        <strain evidence="5">KOD1015</strain>
    </source>
</reference>
<dbReference type="OrthoDB" id="546434at2759"/>
<evidence type="ECO:0000256" key="1">
    <source>
        <dbReference type="ARBA" id="ARBA00022658"/>
    </source>
</evidence>
<feature type="non-terminal residue" evidence="5">
    <location>
        <position position="173"/>
    </location>
</feature>
<accession>A0A9P6F1C7</accession>
<dbReference type="AlphaFoldDB" id="A0A9P6F1C7"/>
<keyword evidence="6" id="KW-1185">Reference proteome</keyword>
<feature type="compositionally biased region" description="Polar residues" evidence="3">
    <location>
        <begin position="55"/>
        <end position="82"/>
    </location>
</feature>
<dbReference type="PANTHER" id="PTHR23113">
    <property type="entry name" value="GUANINE NUCLEOTIDE EXCHANGE FACTOR"/>
    <property type="match status" value="1"/>
</dbReference>
<dbReference type="PANTHER" id="PTHR23113:SF363">
    <property type="entry name" value="PROTEIN SON OF SEVENLESS"/>
    <property type="match status" value="1"/>
</dbReference>
<dbReference type="GO" id="GO:0005085">
    <property type="term" value="F:guanyl-nucleotide exchange factor activity"/>
    <property type="evidence" value="ECO:0007669"/>
    <property type="project" value="UniProtKB-KW"/>
</dbReference>
<proteinExistence type="predicted"/>
<dbReference type="PROSITE" id="PS50009">
    <property type="entry name" value="RASGEF_CAT"/>
    <property type="match status" value="1"/>
</dbReference>
<feature type="compositionally biased region" description="Basic and acidic residues" evidence="3">
    <location>
        <begin position="94"/>
        <end position="109"/>
    </location>
</feature>
<protein>
    <submittedName>
        <fullName evidence="5">Rap guanine nucleotide exchange factor 3</fullName>
    </submittedName>
</protein>
<keyword evidence="1 2" id="KW-0344">Guanine-nucleotide releasing factor</keyword>
<evidence type="ECO:0000256" key="2">
    <source>
        <dbReference type="PROSITE-ProRule" id="PRU00168"/>
    </source>
</evidence>
<dbReference type="InterPro" id="IPR023578">
    <property type="entry name" value="Ras_GEF_dom_sf"/>
</dbReference>
<dbReference type="InterPro" id="IPR036964">
    <property type="entry name" value="RASGEF_cat_dom_sf"/>
</dbReference>
<sequence length="173" mass="19325">METLKELEKLLDISNNMRYYRQAMAEAEAPTIPFLPILLKDITFILDGNQTMISSRANSSPASKQESQAPATGETTNGSLATPTVPVADGSTQSKEKESATNKEEKSSKSAENMLINFDKFRRLTQYVENAVDMAKSVDYWFEHKLLRQARVFRPLSPSMNNEVFGNDGESAH</sequence>
<evidence type="ECO:0000259" key="4">
    <source>
        <dbReference type="PROSITE" id="PS50009"/>
    </source>
</evidence>